<dbReference type="Proteomes" id="UP000319342">
    <property type="component" value="Chromosome"/>
</dbReference>
<name>A0A518D0J6_9BACT</name>
<reference evidence="1 2" key="1">
    <citation type="submission" date="2019-02" db="EMBL/GenBank/DDBJ databases">
        <title>Deep-cultivation of Planctomycetes and their phenomic and genomic characterization uncovers novel biology.</title>
        <authorList>
            <person name="Wiegand S."/>
            <person name="Jogler M."/>
            <person name="Boedeker C."/>
            <person name="Pinto D."/>
            <person name="Vollmers J."/>
            <person name="Rivas-Marin E."/>
            <person name="Kohn T."/>
            <person name="Peeters S.H."/>
            <person name="Heuer A."/>
            <person name="Rast P."/>
            <person name="Oberbeckmann S."/>
            <person name="Bunk B."/>
            <person name="Jeske O."/>
            <person name="Meyerdierks A."/>
            <person name="Storesund J.E."/>
            <person name="Kallscheuer N."/>
            <person name="Luecker S."/>
            <person name="Lage O.M."/>
            <person name="Pohl T."/>
            <person name="Merkel B.J."/>
            <person name="Hornburger P."/>
            <person name="Mueller R.-W."/>
            <person name="Bruemmer F."/>
            <person name="Labrenz M."/>
            <person name="Spormann A.M."/>
            <person name="Op den Camp H."/>
            <person name="Overmann J."/>
            <person name="Amann R."/>
            <person name="Jetten M.S.M."/>
            <person name="Mascher T."/>
            <person name="Medema M.H."/>
            <person name="Devos D.P."/>
            <person name="Kaster A.-K."/>
            <person name="Ovreas L."/>
            <person name="Rohde M."/>
            <person name="Galperin M.Y."/>
            <person name="Jogler C."/>
        </authorList>
    </citation>
    <scope>NUCLEOTIDE SEQUENCE [LARGE SCALE GENOMIC DNA]</scope>
    <source>
        <strain evidence="1 2">Pla163</strain>
    </source>
</reference>
<accession>A0A518D0J6</accession>
<gene>
    <name evidence="1" type="ORF">Pla163_21130</name>
</gene>
<keyword evidence="2" id="KW-1185">Reference proteome</keyword>
<proteinExistence type="predicted"/>
<dbReference type="EMBL" id="CP036290">
    <property type="protein sequence ID" value="QDU84993.1"/>
    <property type="molecule type" value="Genomic_DNA"/>
</dbReference>
<sequence>MRDPIQRALTSLLASLVERPEIAAEYEASLADFAPGRTLPTTEPAWLRHLESFLLERPSDAFDGEVPVLALRADLESGGDLSDVDADALDLVSDSRAGMFVVREVRPGEGFWLKDLLGLGELPVLERRASAELTPGDLVVGRAYADGDGAFVLSPAAEVFSREGLVEALRLDAEQARAGRRGTMRITQRELERMFFEPGARFEDPSAAAGAPDLAELEASAPIVEVESAQVIGARIDAQLRKSGWDDEDRAALVEVMTSAAIEPVKPDVANAAIARALELVAFESDIDLGPLRIDFAAWWAALKLEAVRTAKQLREDGAAAGRAKLAAGFERASAPADESSTGGGLSAQEALAAFDRGRAEGRDVEALFRQLEADLGLEADDEEDDPGDAPDFPGVVGAMVEEYLWDGERQAADSSAEQAEFLRAFAALHTEIGLFDALEAQHLIDFAARAAIENELCATDHERRARALLDALERFARWADAEHELELWIEFEEAHATLVEDLARAAAVSRKLARPVGLDWSAENWARVEAEGREAVRGNERFELLLSAKIDDRELGPREGDWVVGRAKNGRFEAAAVLPRAASRLR</sequence>
<evidence type="ECO:0000313" key="2">
    <source>
        <dbReference type="Proteomes" id="UP000319342"/>
    </source>
</evidence>
<protein>
    <submittedName>
        <fullName evidence="1">Uncharacterized protein</fullName>
    </submittedName>
</protein>
<dbReference type="AlphaFoldDB" id="A0A518D0J6"/>
<evidence type="ECO:0000313" key="1">
    <source>
        <dbReference type="EMBL" id="QDU84993.1"/>
    </source>
</evidence>
<organism evidence="1 2">
    <name type="scientific">Rohdeia mirabilis</name>
    <dbReference type="NCBI Taxonomy" id="2528008"/>
    <lineage>
        <taxon>Bacteria</taxon>
        <taxon>Pseudomonadati</taxon>
        <taxon>Planctomycetota</taxon>
        <taxon>Planctomycetia</taxon>
        <taxon>Planctomycetia incertae sedis</taxon>
        <taxon>Rohdeia</taxon>
    </lineage>
</organism>